<evidence type="ECO:0000313" key="1">
    <source>
        <dbReference type="EMBL" id="KAJ0078561.1"/>
    </source>
</evidence>
<dbReference type="Proteomes" id="UP001164250">
    <property type="component" value="Chromosome 13"/>
</dbReference>
<gene>
    <name evidence="1" type="ORF">Patl1_22518</name>
</gene>
<dbReference type="EMBL" id="CM047909">
    <property type="protein sequence ID" value="KAJ0078561.1"/>
    <property type="molecule type" value="Genomic_DNA"/>
</dbReference>
<proteinExistence type="predicted"/>
<comment type="caution">
    <text evidence="1">The sequence shown here is derived from an EMBL/GenBank/DDBJ whole genome shotgun (WGS) entry which is preliminary data.</text>
</comment>
<sequence>MISSVLDITGKGKLVFIVAALVLAVFAFFATLLVYWKGRSTGLPDEKPILNLELVHMRVTGKHLNMVIDLKMVNCYEKLFMKVRDEMFQAMEELWGDRPRWNVRYLDISDEAHYLREDEISWG</sequence>
<evidence type="ECO:0000313" key="2">
    <source>
        <dbReference type="Proteomes" id="UP001164250"/>
    </source>
</evidence>
<name>A0ACC0ZWK9_9ROSI</name>
<protein>
    <submittedName>
        <fullName evidence="1">Uncharacterized protein</fullName>
    </submittedName>
</protein>
<accession>A0ACC0ZWK9</accession>
<reference evidence="2" key="1">
    <citation type="journal article" date="2023" name="G3 (Bethesda)">
        <title>Genome assembly and association tests identify interacting loci associated with vigor, precocity, and sex in interspecific pistachio rootstocks.</title>
        <authorList>
            <person name="Palmer W."/>
            <person name="Jacygrad E."/>
            <person name="Sagayaradj S."/>
            <person name="Cavanaugh K."/>
            <person name="Han R."/>
            <person name="Bertier L."/>
            <person name="Beede B."/>
            <person name="Kafkas S."/>
            <person name="Golino D."/>
            <person name="Preece J."/>
            <person name="Michelmore R."/>
        </authorList>
    </citation>
    <scope>NUCLEOTIDE SEQUENCE [LARGE SCALE GENOMIC DNA]</scope>
</reference>
<organism evidence="1 2">
    <name type="scientific">Pistacia atlantica</name>
    <dbReference type="NCBI Taxonomy" id="434234"/>
    <lineage>
        <taxon>Eukaryota</taxon>
        <taxon>Viridiplantae</taxon>
        <taxon>Streptophyta</taxon>
        <taxon>Embryophyta</taxon>
        <taxon>Tracheophyta</taxon>
        <taxon>Spermatophyta</taxon>
        <taxon>Magnoliopsida</taxon>
        <taxon>eudicotyledons</taxon>
        <taxon>Gunneridae</taxon>
        <taxon>Pentapetalae</taxon>
        <taxon>rosids</taxon>
        <taxon>malvids</taxon>
        <taxon>Sapindales</taxon>
        <taxon>Anacardiaceae</taxon>
        <taxon>Pistacia</taxon>
    </lineage>
</organism>
<keyword evidence="2" id="KW-1185">Reference proteome</keyword>